<evidence type="ECO:0000313" key="3">
    <source>
        <dbReference type="Proteomes" id="UP000613974"/>
    </source>
</evidence>
<reference evidence="3" key="1">
    <citation type="submission" date="2023-07" db="EMBL/GenBank/DDBJ databases">
        <title>Whole genome shotgun sequence of Streptomyces nojiriensis NBRC 13794.</title>
        <authorList>
            <person name="Komaki H."/>
            <person name="Tamura T."/>
        </authorList>
    </citation>
    <scope>NUCLEOTIDE SEQUENCE [LARGE SCALE GENOMIC DNA]</scope>
    <source>
        <strain evidence="3">NBRC 13794</strain>
    </source>
</reference>
<proteinExistence type="predicted"/>
<organism evidence="2 3">
    <name type="scientific">Streptomyces nojiriensis</name>
    <dbReference type="NCBI Taxonomy" id="66374"/>
    <lineage>
        <taxon>Bacteria</taxon>
        <taxon>Bacillati</taxon>
        <taxon>Actinomycetota</taxon>
        <taxon>Actinomycetes</taxon>
        <taxon>Kitasatosporales</taxon>
        <taxon>Streptomycetaceae</taxon>
        <taxon>Streptomyces</taxon>
    </lineage>
</organism>
<comment type="caution">
    <text evidence="2">The sequence shown here is derived from an EMBL/GenBank/DDBJ whole genome shotgun (WGS) entry which is preliminary data.</text>
</comment>
<feature type="region of interest" description="Disordered" evidence="1">
    <location>
        <begin position="57"/>
        <end position="155"/>
    </location>
</feature>
<sequence length="155" mass="15971">MARPSLCVLGALREGVTVRLRPRVSVPLGPVGPYRGPVGPLPTGRSGATVETGIRSGRRLWPCPAPGSSSTVDSSRVSRTCGVATGTGFRGLVHGEEGGRGAWEAHEGHPPRSAGRESPDLDTYVPGRTDPAPSPTCSPLTAAVPRSPTHAEDPP</sequence>
<evidence type="ECO:0000256" key="1">
    <source>
        <dbReference type="SAM" id="MobiDB-lite"/>
    </source>
</evidence>
<gene>
    <name evidence="2" type="ORF">Snoj_39080</name>
</gene>
<dbReference type="Proteomes" id="UP000613974">
    <property type="component" value="Unassembled WGS sequence"/>
</dbReference>
<accession>A0ABQ3SQ99</accession>
<evidence type="ECO:0000313" key="2">
    <source>
        <dbReference type="EMBL" id="GHI69990.1"/>
    </source>
</evidence>
<keyword evidence="3" id="KW-1185">Reference proteome</keyword>
<feature type="compositionally biased region" description="Basic and acidic residues" evidence="1">
    <location>
        <begin position="93"/>
        <end position="119"/>
    </location>
</feature>
<feature type="compositionally biased region" description="Low complexity" evidence="1">
    <location>
        <begin position="68"/>
        <end position="80"/>
    </location>
</feature>
<dbReference type="EMBL" id="BNEC01000005">
    <property type="protein sequence ID" value="GHI69990.1"/>
    <property type="molecule type" value="Genomic_DNA"/>
</dbReference>
<name>A0ABQ3SQ99_9ACTN</name>
<protein>
    <submittedName>
        <fullName evidence="2">Uncharacterized protein</fullName>
    </submittedName>
</protein>